<dbReference type="Proteomes" id="UP000229631">
    <property type="component" value="Unassembled WGS sequence"/>
</dbReference>
<protein>
    <submittedName>
        <fullName evidence="3">Uncharacterized protein</fullName>
    </submittedName>
</protein>
<feature type="transmembrane region" description="Helical" evidence="1">
    <location>
        <begin position="94"/>
        <end position="118"/>
    </location>
</feature>
<keyword evidence="1" id="KW-0812">Transmembrane</keyword>
<evidence type="ECO:0000313" key="3">
    <source>
        <dbReference type="EMBL" id="PIV01582.1"/>
    </source>
</evidence>
<reference evidence="4" key="1">
    <citation type="submission" date="2017-09" db="EMBL/GenBank/DDBJ databases">
        <title>Depth-based differentiation of microbial function through sediment-hosted aquifers and enrichment of novel symbionts in the deep terrestrial subsurface.</title>
        <authorList>
            <person name="Probst A.J."/>
            <person name="Ladd B."/>
            <person name="Jarett J.K."/>
            <person name="Geller-Mcgrath D.E."/>
            <person name="Sieber C.M.K."/>
            <person name="Emerson J.B."/>
            <person name="Anantharaman K."/>
            <person name="Thomas B.C."/>
            <person name="Malmstrom R."/>
            <person name="Stieglmeier M."/>
            <person name="Klingl A."/>
            <person name="Woyke T."/>
            <person name="Ryan C.M."/>
            <person name="Banfield J.F."/>
        </authorList>
    </citation>
    <scope>NUCLEOTIDE SEQUENCE [LARGE SCALE GENOMIC DNA]</scope>
</reference>
<organism evidence="3 4">
    <name type="scientific">Candidatus Shapirobacteria bacterium CG03_land_8_20_14_0_80_39_12</name>
    <dbReference type="NCBI Taxonomy" id="1974879"/>
    <lineage>
        <taxon>Bacteria</taxon>
        <taxon>Candidatus Shapironibacteriota</taxon>
    </lineage>
</organism>
<evidence type="ECO:0000256" key="2">
    <source>
        <dbReference type="SAM" id="SignalP"/>
    </source>
</evidence>
<name>A0A2M7BEM6_9BACT</name>
<keyword evidence="1" id="KW-1133">Transmembrane helix</keyword>
<evidence type="ECO:0000256" key="1">
    <source>
        <dbReference type="SAM" id="Phobius"/>
    </source>
</evidence>
<comment type="caution">
    <text evidence="3">The sequence shown here is derived from an EMBL/GenBank/DDBJ whole genome shotgun (WGS) entry which is preliminary data.</text>
</comment>
<gene>
    <name evidence="3" type="ORF">COS54_00790</name>
</gene>
<sequence>MKKILVTLTSVGVFLASPLTALAEAQPTISINMPGSYSSLSTLTVSSVVTGAVNLLLILAALLFFFMLVVGGIQWIVSGGDKTGSENARKKITSALVGLVIVFSAWAIVKLIGALFGIEILNFTIPQLIPTPII</sequence>
<proteinExistence type="predicted"/>
<feature type="chain" id="PRO_5014676167" evidence="2">
    <location>
        <begin position="24"/>
        <end position="134"/>
    </location>
</feature>
<dbReference type="AlphaFoldDB" id="A0A2M7BEM6"/>
<dbReference type="Pfam" id="PF18895">
    <property type="entry name" value="T4SS_pilin"/>
    <property type="match status" value="1"/>
</dbReference>
<evidence type="ECO:0000313" key="4">
    <source>
        <dbReference type="Proteomes" id="UP000229631"/>
    </source>
</evidence>
<keyword evidence="1" id="KW-0472">Membrane</keyword>
<feature type="transmembrane region" description="Helical" evidence="1">
    <location>
        <begin position="49"/>
        <end position="73"/>
    </location>
</feature>
<dbReference type="EMBL" id="PEVC01000018">
    <property type="protein sequence ID" value="PIV01582.1"/>
    <property type="molecule type" value="Genomic_DNA"/>
</dbReference>
<accession>A0A2M7BEM6</accession>
<feature type="signal peptide" evidence="2">
    <location>
        <begin position="1"/>
        <end position="23"/>
    </location>
</feature>
<dbReference type="InterPro" id="IPR043993">
    <property type="entry name" value="T4SS_pilin"/>
</dbReference>
<keyword evidence="2" id="KW-0732">Signal</keyword>